<keyword evidence="3" id="KW-1185">Reference proteome</keyword>
<feature type="compositionally biased region" description="Low complexity" evidence="1">
    <location>
        <begin position="30"/>
        <end position="43"/>
    </location>
</feature>
<feature type="compositionally biased region" description="Basic residues" evidence="1">
    <location>
        <begin position="44"/>
        <end position="63"/>
    </location>
</feature>
<proteinExistence type="predicted"/>
<accession>A0A3D8RDK2</accession>
<dbReference type="Proteomes" id="UP000256328">
    <property type="component" value="Unassembled WGS sequence"/>
</dbReference>
<sequence length="214" mass="24415">MPLINGRKYSCEPCVRVISSFAGEDAVVIKSAASSRSSSVSRSAKGKSRSRTRSLSRQRKRPKAHEPSTTPTSSESGSLRLSDAMQDGEQVRQEQRDYENINLSNADEHYQVTTPPQLQSTGYFDGQSRDQHQQQPFTYSPLPPSPPRLPTPQMQRRNLPQLSLPPLPPLNLSNYPSFQRQPRVLHCPHLHNHHIHHQLQFKQQNYQHPFQPLQ</sequence>
<dbReference type="OrthoDB" id="10517563at2759"/>
<evidence type="ECO:0000313" key="3">
    <source>
        <dbReference type="Proteomes" id="UP000256328"/>
    </source>
</evidence>
<dbReference type="AlphaFoldDB" id="A0A3D8RDK2"/>
<feature type="region of interest" description="Disordered" evidence="1">
    <location>
        <begin position="116"/>
        <end position="155"/>
    </location>
</feature>
<feature type="region of interest" description="Disordered" evidence="1">
    <location>
        <begin position="30"/>
        <end position="95"/>
    </location>
</feature>
<reference evidence="2 3" key="1">
    <citation type="journal article" date="2018" name="IMA Fungus">
        <title>IMA Genome-F 9: Draft genome sequence of Annulohypoxylon stygium, Aspergillus mulundensis, Berkeleyomyces basicola (syn. Thielaviopsis basicola), Ceratocystis smalleyi, two Cercospora beticola strains, Coleophoma cylindrospora, Fusarium fracticaudum, Phialophora cf. hyalina, and Morchella septimelata.</title>
        <authorList>
            <person name="Wingfield B.D."/>
            <person name="Bills G.F."/>
            <person name="Dong Y."/>
            <person name="Huang W."/>
            <person name="Nel W.J."/>
            <person name="Swalarsk-Parry B.S."/>
            <person name="Vaghefi N."/>
            <person name="Wilken P.M."/>
            <person name="An Z."/>
            <person name="de Beer Z.W."/>
            <person name="De Vos L."/>
            <person name="Chen L."/>
            <person name="Duong T.A."/>
            <person name="Gao Y."/>
            <person name="Hammerbacher A."/>
            <person name="Kikkert J.R."/>
            <person name="Li Y."/>
            <person name="Li H."/>
            <person name="Li K."/>
            <person name="Li Q."/>
            <person name="Liu X."/>
            <person name="Ma X."/>
            <person name="Naidoo K."/>
            <person name="Pethybridge S.J."/>
            <person name="Sun J."/>
            <person name="Steenkamp E.T."/>
            <person name="van der Nest M.A."/>
            <person name="van Wyk S."/>
            <person name="Wingfield M.J."/>
            <person name="Xiong C."/>
            <person name="Yue Q."/>
            <person name="Zhang X."/>
        </authorList>
    </citation>
    <scope>NUCLEOTIDE SEQUENCE [LARGE SCALE GENOMIC DNA]</scope>
    <source>
        <strain evidence="2 3">BP5796</strain>
    </source>
</reference>
<name>A0A3D8RDK2_9HELO</name>
<dbReference type="EMBL" id="PDLN01000011">
    <property type="protein sequence ID" value="RDW72143.1"/>
    <property type="molecule type" value="Genomic_DNA"/>
</dbReference>
<organism evidence="2 3">
    <name type="scientific">Coleophoma crateriformis</name>
    <dbReference type="NCBI Taxonomy" id="565419"/>
    <lineage>
        <taxon>Eukaryota</taxon>
        <taxon>Fungi</taxon>
        <taxon>Dikarya</taxon>
        <taxon>Ascomycota</taxon>
        <taxon>Pezizomycotina</taxon>
        <taxon>Leotiomycetes</taxon>
        <taxon>Helotiales</taxon>
        <taxon>Dermateaceae</taxon>
        <taxon>Coleophoma</taxon>
    </lineage>
</organism>
<feature type="compositionally biased region" description="Low complexity" evidence="1">
    <location>
        <begin position="67"/>
        <end position="76"/>
    </location>
</feature>
<feature type="compositionally biased region" description="Pro residues" evidence="1">
    <location>
        <begin position="141"/>
        <end position="150"/>
    </location>
</feature>
<comment type="caution">
    <text evidence="2">The sequence shown here is derived from an EMBL/GenBank/DDBJ whole genome shotgun (WGS) entry which is preliminary data.</text>
</comment>
<protein>
    <submittedName>
        <fullName evidence="2">Uncharacterized protein</fullName>
    </submittedName>
</protein>
<evidence type="ECO:0000313" key="2">
    <source>
        <dbReference type="EMBL" id="RDW72143.1"/>
    </source>
</evidence>
<gene>
    <name evidence="2" type="ORF">BP5796_08177</name>
</gene>
<evidence type="ECO:0000256" key="1">
    <source>
        <dbReference type="SAM" id="MobiDB-lite"/>
    </source>
</evidence>